<keyword evidence="3" id="KW-0812">Transmembrane</keyword>
<dbReference type="InterPro" id="IPR036737">
    <property type="entry name" value="OmpA-like_sf"/>
</dbReference>
<evidence type="ECO:0000256" key="3">
    <source>
        <dbReference type="SAM" id="Phobius"/>
    </source>
</evidence>
<dbReference type="PANTHER" id="PTHR30329">
    <property type="entry name" value="STATOR ELEMENT OF FLAGELLAR MOTOR COMPLEX"/>
    <property type="match status" value="1"/>
</dbReference>
<accession>A0A1H4HFV4</accession>
<dbReference type="Proteomes" id="UP000198850">
    <property type="component" value="Unassembled WGS sequence"/>
</dbReference>
<evidence type="ECO:0000256" key="1">
    <source>
        <dbReference type="PROSITE-ProRule" id="PRU00473"/>
    </source>
</evidence>
<evidence type="ECO:0000256" key="2">
    <source>
        <dbReference type="SAM" id="MobiDB-lite"/>
    </source>
</evidence>
<feature type="domain" description="OmpA-like" evidence="4">
    <location>
        <begin position="125"/>
        <end position="239"/>
    </location>
</feature>
<organism evidence="5 6">
    <name type="scientific">Pedobacter hartonius</name>
    <dbReference type="NCBI Taxonomy" id="425514"/>
    <lineage>
        <taxon>Bacteria</taxon>
        <taxon>Pseudomonadati</taxon>
        <taxon>Bacteroidota</taxon>
        <taxon>Sphingobacteriia</taxon>
        <taxon>Sphingobacteriales</taxon>
        <taxon>Sphingobacteriaceae</taxon>
        <taxon>Pedobacter</taxon>
    </lineage>
</organism>
<dbReference type="GO" id="GO:0016020">
    <property type="term" value="C:membrane"/>
    <property type="evidence" value="ECO:0007669"/>
    <property type="project" value="UniProtKB-UniRule"/>
</dbReference>
<evidence type="ECO:0000313" key="5">
    <source>
        <dbReference type="EMBL" id="SEB20694.1"/>
    </source>
</evidence>
<feature type="compositionally biased region" description="Polar residues" evidence="2">
    <location>
        <begin position="14"/>
        <end position="25"/>
    </location>
</feature>
<gene>
    <name evidence="5" type="ORF">SAMN05443550_11729</name>
</gene>
<feature type="transmembrane region" description="Helical" evidence="3">
    <location>
        <begin position="47"/>
        <end position="65"/>
    </location>
</feature>
<evidence type="ECO:0000259" key="4">
    <source>
        <dbReference type="PROSITE" id="PS51123"/>
    </source>
</evidence>
<dbReference type="SUPFAM" id="SSF103088">
    <property type="entry name" value="OmpA-like"/>
    <property type="match status" value="1"/>
</dbReference>
<dbReference type="AlphaFoldDB" id="A0A1H4HFV4"/>
<proteinExistence type="predicted"/>
<keyword evidence="3" id="KW-1133">Transmembrane helix</keyword>
<dbReference type="EMBL" id="FNRA01000017">
    <property type="protein sequence ID" value="SEB20694.1"/>
    <property type="molecule type" value="Genomic_DNA"/>
</dbReference>
<dbReference type="InterPro" id="IPR050330">
    <property type="entry name" value="Bact_OuterMem_StrucFunc"/>
</dbReference>
<keyword evidence="6" id="KW-1185">Reference proteome</keyword>
<dbReference type="PROSITE" id="PS51123">
    <property type="entry name" value="OMPA_2"/>
    <property type="match status" value="1"/>
</dbReference>
<dbReference type="InterPro" id="IPR006665">
    <property type="entry name" value="OmpA-like"/>
</dbReference>
<dbReference type="RefSeq" id="WP_090559958.1">
    <property type="nucleotide sequence ID" value="NZ_FNRA01000017.1"/>
</dbReference>
<feature type="compositionally biased region" description="Basic and acidic residues" evidence="2">
    <location>
        <begin position="1"/>
        <end position="12"/>
    </location>
</feature>
<keyword evidence="1 3" id="KW-0472">Membrane</keyword>
<dbReference type="PANTHER" id="PTHR30329:SF21">
    <property type="entry name" value="LIPOPROTEIN YIAD-RELATED"/>
    <property type="match status" value="1"/>
</dbReference>
<dbReference type="CDD" id="cd07185">
    <property type="entry name" value="OmpA_C-like"/>
    <property type="match status" value="1"/>
</dbReference>
<evidence type="ECO:0000313" key="6">
    <source>
        <dbReference type="Proteomes" id="UP000198850"/>
    </source>
</evidence>
<reference evidence="5 6" key="1">
    <citation type="submission" date="2016-10" db="EMBL/GenBank/DDBJ databases">
        <authorList>
            <person name="de Groot N.N."/>
        </authorList>
    </citation>
    <scope>NUCLEOTIDE SEQUENCE [LARGE SCALE GENOMIC DNA]</scope>
    <source>
        <strain evidence="5 6">DSM 19033</strain>
    </source>
</reference>
<name>A0A1H4HFV4_9SPHI</name>
<dbReference type="Pfam" id="PF00691">
    <property type="entry name" value="OmpA"/>
    <property type="match status" value="1"/>
</dbReference>
<dbReference type="OrthoDB" id="9782229at2"/>
<dbReference type="STRING" id="425514.SAMN05443550_11729"/>
<dbReference type="Gene3D" id="3.30.1330.60">
    <property type="entry name" value="OmpA-like domain"/>
    <property type="match status" value="1"/>
</dbReference>
<feature type="region of interest" description="Disordered" evidence="2">
    <location>
        <begin position="1"/>
        <end position="41"/>
    </location>
</feature>
<sequence>MAFDLNKNDGADKATSNKPQSTSKFDLSKGDAAPPVTSPPAPSSNKWILVLLGVLIIGGGIWFYLSKDEKAKVENNLVAEVPTGSSSKVVPATVRTAQPSAVESDTGSQTTPIITQRDAEKNVSNEAASLNNKTVASFAEGSSAISQMDQSLVKRIVSYLTKNPDAAINVLGYASSDGSLQVNQIVSQGRADAFKDLLVKKEIAGSRISAIGKGIENPIASNATNAGRKKNRRIEITFQ</sequence>
<protein>
    <submittedName>
        <fullName evidence="5">OmpA family protein</fullName>
    </submittedName>
</protein>